<feature type="compositionally biased region" description="Gly residues" evidence="1">
    <location>
        <begin position="111"/>
        <end position="121"/>
    </location>
</feature>
<accession>A0A834B2C1</accession>
<comment type="caution">
    <text evidence="2">The sequence shown here is derived from an EMBL/GenBank/DDBJ whole genome shotgun (WGS) entry which is preliminary data.</text>
</comment>
<gene>
    <name evidence="2" type="ORF">HJG60_009683</name>
</gene>
<dbReference type="Proteomes" id="UP000664940">
    <property type="component" value="Unassembled WGS sequence"/>
</dbReference>
<evidence type="ECO:0000313" key="3">
    <source>
        <dbReference type="Proteomes" id="UP000664940"/>
    </source>
</evidence>
<proteinExistence type="predicted"/>
<dbReference type="EMBL" id="JABVXQ010000002">
    <property type="protein sequence ID" value="KAF6125142.1"/>
    <property type="molecule type" value="Genomic_DNA"/>
</dbReference>
<organism evidence="2 3">
    <name type="scientific">Phyllostomus discolor</name>
    <name type="common">pale spear-nosed bat</name>
    <dbReference type="NCBI Taxonomy" id="89673"/>
    <lineage>
        <taxon>Eukaryota</taxon>
        <taxon>Metazoa</taxon>
        <taxon>Chordata</taxon>
        <taxon>Craniata</taxon>
        <taxon>Vertebrata</taxon>
        <taxon>Euteleostomi</taxon>
        <taxon>Mammalia</taxon>
        <taxon>Eutheria</taxon>
        <taxon>Laurasiatheria</taxon>
        <taxon>Chiroptera</taxon>
        <taxon>Yangochiroptera</taxon>
        <taxon>Phyllostomidae</taxon>
        <taxon>Phyllostominae</taxon>
        <taxon>Phyllostomus</taxon>
    </lineage>
</organism>
<feature type="region of interest" description="Disordered" evidence="1">
    <location>
        <begin position="59"/>
        <end position="121"/>
    </location>
</feature>
<dbReference type="AlphaFoldDB" id="A0A834B2C1"/>
<evidence type="ECO:0000256" key="1">
    <source>
        <dbReference type="SAM" id="MobiDB-lite"/>
    </source>
</evidence>
<feature type="compositionally biased region" description="Basic and acidic residues" evidence="1">
    <location>
        <begin position="94"/>
        <end position="106"/>
    </location>
</feature>
<reference evidence="2 3" key="1">
    <citation type="journal article" date="2020" name="Nature">
        <title>Six reference-quality genomes reveal evolution of bat adaptations.</title>
        <authorList>
            <person name="Jebb D."/>
            <person name="Huang Z."/>
            <person name="Pippel M."/>
            <person name="Hughes G.M."/>
            <person name="Lavrichenko K."/>
            <person name="Devanna P."/>
            <person name="Winkler S."/>
            <person name="Jermiin L.S."/>
            <person name="Skirmuntt E.C."/>
            <person name="Katzourakis A."/>
            <person name="Burkitt-Gray L."/>
            <person name="Ray D.A."/>
            <person name="Sullivan K.A.M."/>
            <person name="Roscito J.G."/>
            <person name="Kirilenko B.M."/>
            <person name="Davalos L.M."/>
            <person name="Corthals A.P."/>
            <person name="Power M.L."/>
            <person name="Jones G."/>
            <person name="Ransome R.D."/>
            <person name="Dechmann D.K.N."/>
            <person name="Locatelli A.G."/>
            <person name="Puechmaille S.J."/>
            <person name="Fedrigo O."/>
            <person name="Jarvis E.D."/>
            <person name="Hiller M."/>
            <person name="Vernes S.C."/>
            <person name="Myers E.W."/>
            <person name="Teeling E.C."/>
        </authorList>
    </citation>
    <scope>NUCLEOTIDE SEQUENCE [LARGE SCALE GENOMIC DNA]</scope>
    <source>
        <strain evidence="2">Bat1K_MPI-CBG_1</strain>
    </source>
</reference>
<protein>
    <submittedName>
        <fullName evidence="2">Uncharacterized protein</fullName>
    </submittedName>
</protein>
<name>A0A834B2C1_9CHIR</name>
<evidence type="ECO:0000313" key="2">
    <source>
        <dbReference type="EMBL" id="KAF6125142.1"/>
    </source>
</evidence>
<sequence length="121" mass="12788">MTRPHSCVIYTLAGGGTHTFGRGRVLVPELKQGHVTEHDGTLLAGRGAGKTCQRGGFRAVSWPEVSGENTQKQAEQEDQDDGQRGGGWVAGQEEGLREEERHRGHLTEGLVGQGSVGATAG</sequence>